<keyword evidence="2" id="KW-1133">Transmembrane helix</keyword>
<evidence type="ECO:0000256" key="2">
    <source>
        <dbReference type="SAM" id="Phobius"/>
    </source>
</evidence>
<dbReference type="AlphaFoldDB" id="X6N286"/>
<evidence type="ECO:0000256" key="1">
    <source>
        <dbReference type="SAM" id="MobiDB-lite"/>
    </source>
</evidence>
<keyword evidence="2" id="KW-0812">Transmembrane</keyword>
<feature type="region of interest" description="Disordered" evidence="1">
    <location>
        <begin position="184"/>
        <end position="213"/>
    </location>
</feature>
<feature type="region of interest" description="Disordered" evidence="1">
    <location>
        <begin position="241"/>
        <end position="268"/>
    </location>
</feature>
<keyword evidence="4" id="KW-1185">Reference proteome</keyword>
<keyword evidence="2" id="KW-0472">Membrane</keyword>
<organism evidence="3 4">
    <name type="scientific">Reticulomyxa filosa</name>
    <dbReference type="NCBI Taxonomy" id="46433"/>
    <lineage>
        <taxon>Eukaryota</taxon>
        <taxon>Sar</taxon>
        <taxon>Rhizaria</taxon>
        <taxon>Retaria</taxon>
        <taxon>Foraminifera</taxon>
        <taxon>Monothalamids</taxon>
        <taxon>Reticulomyxidae</taxon>
        <taxon>Reticulomyxa</taxon>
    </lineage>
</organism>
<dbReference type="EMBL" id="ASPP01013224">
    <property type="protein sequence ID" value="ETO19854.1"/>
    <property type="molecule type" value="Genomic_DNA"/>
</dbReference>
<proteinExistence type="predicted"/>
<dbReference type="Proteomes" id="UP000023152">
    <property type="component" value="Unassembled WGS sequence"/>
</dbReference>
<feature type="compositionally biased region" description="Low complexity" evidence="1">
    <location>
        <begin position="244"/>
        <end position="261"/>
    </location>
</feature>
<feature type="region of interest" description="Disordered" evidence="1">
    <location>
        <begin position="80"/>
        <end position="104"/>
    </location>
</feature>
<gene>
    <name evidence="3" type="ORF">RFI_17374</name>
</gene>
<reference evidence="3 4" key="1">
    <citation type="journal article" date="2013" name="Curr. Biol.">
        <title>The Genome of the Foraminiferan Reticulomyxa filosa.</title>
        <authorList>
            <person name="Glockner G."/>
            <person name="Hulsmann N."/>
            <person name="Schleicher M."/>
            <person name="Noegel A.A."/>
            <person name="Eichinger L."/>
            <person name="Gallinger C."/>
            <person name="Pawlowski J."/>
            <person name="Sierra R."/>
            <person name="Euteneuer U."/>
            <person name="Pillet L."/>
            <person name="Moustafa A."/>
            <person name="Platzer M."/>
            <person name="Groth M."/>
            <person name="Szafranski K."/>
            <person name="Schliwa M."/>
        </authorList>
    </citation>
    <scope>NUCLEOTIDE SEQUENCE [LARGE SCALE GENOMIC DNA]</scope>
</reference>
<feature type="non-terminal residue" evidence="3">
    <location>
        <position position="1"/>
    </location>
</feature>
<feature type="transmembrane region" description="Helical" evidence="2">
    <location>
        <begin position="12"/>
        <end position="34"/>
    </location>
</feature>
<evidence type="ECO:0000313" key="4">
    <source>
        <dbReference type="Proteomes" id="UP000023152"/>
    </source>
</evidence>
<dbReference type="PANTHER" id="PTHR13270:SF14">
    <property type="entry name" value="SEX DETERMINATION AND DOSAGE COMPENSATION PROTEIN SDC-2"/>
    <property type="match status" value="1"/>
</dbReference>
<sequence>CLLKKQNVCTALLLKSIYVFIYLFIYMYFHYYYYYYIMQDVTAVLRRSFSFQEIDANRSLEEVCENVQSQIDRQTNNKNAVHNNLNTFPRRNARGEKGSDSGLNMQGMQRLGMNMKSNMHMSDMDVGMTGRGPLSMQSHNQIPLSMMTNMGDRMGYFSSNSKAPLSIQQQGLLQQLQQQQQQQQHQQQQHQQHQQQQHQQHQQQQQQLQLQQHRQMYYDSSSFRPVDNLSMTFSTMGLRTNTNVPSVTGNSSSHSSGPSTHGMTMASGGSMNSIVTSGTNAPMSTISNVPMALHMTPTTISAAGSATTTPIGTSNFGGYYMVNGFQTPYGQSAITPFAPSPTIGLSPNFGPMRGLKHQPNEFATKYKFDMDTVKTVIYSCHNEE</sequence>
<evidence type="ECO:0000313" key="3">
    <source>
        <dbReference type="EMBL" id="ETO19854.1"/>
    </source>
</evidence>
<accession>X6N286</accession>
<comment type="caution">
    <text evidence="3">The sequence shown here is derived from an EMBL/GenBank/DDBJ whole genome shotgun (WGS) entry which is preliminary data.</text>
</comment>
<protein>
    <submittedName>
        <fullName evidence="3">Uncharacterized protein</fullName>
    </submittedName>
</protein>
<name>X6N286_RETFI</name>
<feature type="compositionally biased region" description="Polar residues" evidence="1">
    <location>
        <begin position="80"/>
        <end position="89"/>
    </location>
</feature>
<dbReference type="PANTHER" id="PTHR13270">
    <property type="entry name" value="PROTEIN C20ORF116-RELATED"/>
    <property type="match status" value="1"/>
</dbReference>